<dbReference type="PANTHER" id="PTHR15887">
    <property type="entry name" value="TRANSMEMBRANE PROTEIN 69"/>
    <property type="match status" value="1"/>
</dbReference>
<reference evidence="2 3" key="1">
    <citation type="submission" date="2021-05" db="EMBL/GenBank/DDBJ databases">
        <title>Petroleum and Energy Research Collection (APPE): ex situ preservation of microbial diversity associated with the oil industry and exploitation of its biotechnological potential.</title>
        <authorList>
            <person name="Paixao C.T.M."/>
            <person name="Gomes M.B."/>
            <person name="Oliveira V.M."/>
        </authorList>
    </citation>
    <scope>NUCLEOTIDE SEQUENCE [LARGE SCALE GENOMIC DNA]</scope>
    <source>
        <strain evidence="2 3">LIT2</strain>
    </source>
</reference>
<comment type="caution">
    <text evidence="2">The sequence shown here is derived from an EMBL/GenBank/DDBJ whole genome shotgun (WGS) entry which is preliminary data.</text>
</comment>
<keyword evidence="1" id="KW-0472">Membrane</keyword>
<keyword evidence="1" id="KW-1133">Transmembrane helix</keyword>
<evidence type="ECO:0000256" key="1">
    <source>
        <dbReference type="SAM" id="Phobius"/>
    </source>
</evidence>
<dbReference type="InterPro" id="IPR021836">
    <property type="entry name" value="DUF3429"/>
</dbReference>
<dbReference type="Proteomes" id="UP001319883">
    <property type="component" value="Unassembled WGS sequence"/>
</dbReference>
<keyword evidence="3" id="KW-1185">Reference proteome</keyword>
<evidence type="ECO:0000313" key="3">
    <source>
        <dbReference type="Proteomes" id="UP001319883"/>
    </source>
</evidence>
<gene>
    <name evidence="2" type="ORF">KGQ91_06700</name>
</gene>
<sequence length="154" mass="16942">MFTEVSPSVRLPFGLGAVGLLPFVIATAGVYIAPVLWQALAIKAFLFYSALCLTFLGGVHWGVAMSRDRESNPAFATRLWVSLMPGLVGWAALMIEYRLATLVLMIGFWLLRFYERTDASLVRLPGWYQGLRSLLSPVVVACHLAVVVRLSLLG</sequence>
<protein>
    <submittedName>
        <fullName evidence="2">DUF3429 domain-containing protein</fullName>
    </submittedName>
</protein>
<proteinExistence type="predicted"/>
<dbReference type="Pfam" id="PF11911">
    <property type="entry name" value="DUF3429"/>
    <property type="match status" value="1"/>
</dbReference>
<feature type="transmembrane region" description="Helical" evidence="1">
    <location>
        <begin position="134"/>
        <end position="152"/>
    </location>
</feature>
<dbReference type="PANTHER" id="PTHR15887:SF1">
    <property type="entry name" value="TRANSMEMBRANE PROTEIN 69"/>
    <property type="match status" value="1"/>
</dbReference>
<keyword evidence="1" id="KW-0812">Transmembrane</keyword>
<dbReference type="RefSeq" id="WP_224420607.1">
    <property type="nucleotide sequence ID" value="NZ_JAGXFD010000001.1"/>
</dbReference>
<dbReference type="EMBL" id="JAGXFD010000001">
    <property type="protein sequence ID" value="MBZ9567367.1"/>
    <property type="molecule type" value="Genomic_DNA"/>
</dbReference>
<evidence type="ECO:0000313" key="2">
    <source>
        <dbReference type="EMBL" id="MBZ9567367.1"/>
    </source>
</evidence>
<accession>A0ABS7X030</accession>
<feature type="transmembrane region" description="Helical" evidence="1">
    <location>
        <begin position="99"/>
        <end position="114"/>
    </location>
</feature>
<organism evidence="2 3">
    <name type="scientific">Modicisalibacter tunisiensis</name>
    <dbReference type="NCBI Taxonomy" id="390637"/>
    <lineage>
        <taxon>Bacteria</taxon>
        <taxon>Pseudomonadati</taxon>
        <taxon>Pseudomonadota</taxon>
        <taxon>Gammaproteobacteria</taxon>
        <taxon>Oceanospirillales</taxon>
        <taxon>Halomonadaceae</taxon>
        <taxon>Modicisalibacter</taxon>
    </lineage>
</organism>
<name>A0ABS7X030_9GAMM</name>
<feature type="transmembrane region" description="Helical" evidence="1">
    <location>
        <begin position="12"/>
        <end position="33"/>
    </location>
</feature>
<feature type="transmembrane region" description="Helical" evidence="1">
    <location>
        <begin position="45"/>
        <end position="63"/>
    </location>
</feature>